<comment type="cofactor">
    <cofactor evidence="10">
        <name>Mg(2+)</name>
        <dbReference type="ChEBI" id="CHEBI:18420"/>
    </cofactor>
    <cofactor evidence="10">
        <name>Mn(2+)</name>
        <dbReference type="ChEBI" id="CHEBI:29035"/>
    </cofactor>
</comment>
<comment type="similarity">
    <text evidence="10">Belongs to the CRISPR-associated endonuclease Cas1 family.</text>
</comment>
<dbReference type="GO" id="GO:0004519">
    <property type="term" value="F:endonuclease activity"/>
    <property type="evidence" value="ECO:0007669"/>
    <property type="project" value="UniProtKB-UniRule"/>
</dbReference>
<evidence type="ECO:0000256" key="11">
    <source>
        <dbReference type="SAM" id="Coils"/>
    </source>
</evidence>
<evidence type="ECO:0000256" key="9">
    <source>
        <dbReference type="ARBA" id="ARBA00038592"/>
    </source>
</evidence>
<dbReference type="InterPro" id="IPR050646">
    <property type="entry name" value="Cas1"/>
</dbReference>
<dbReference type="AlphaFoldDB" id="A0A1H4GHJ7"/>
<dbReference type="InterPro" id="IPR042211">
    <property type="entry name" value="CRISPR-assoc_Cas1_N"/>
</dbReference>
<dbReference type="NCBIfam" id="TIGR00287">
    <property type="entry name" value="cas1"/>
    <property type="match status" value="1"/>
</dbReference>
<sequence length="318" mass="35475">MTTLYIDHKNAALAVEGATLVARLGEVRQRPVPLALLERVVCLANVQLDTSVLGTLAEHGIAFSVASQRKPQRRAVLLGSGHNDASIRLLHYRLAQDSTWRLAFTRQVLAAKFAAHLRLLDEMLVERADQRKALTDAQQQLRAQLANLASAESLASLLGMEGAAARAMFGAFAAVLPVALGFAGRKRRPPPDPVNATLSLAYTLLHNRAVQIIHTHGLEPLLGFYHETSFGRESLASDLIEVWRPHIDAWVWECFRTQTLREHHFKMDVNGCFLDKAGRQVFFASLETRLRPLGRAMRWQVRGLIKAMREWEQGEVTA</sequence>
<name>A0A1H4GHJ7_9GAMM</name>
<feature type="binding site" evidence="10">
    <location>
        <position position="161"/>
    </location>
    <ligand>
        <name>Mn(2+)</name>
        <dbReference type="ChEBI" id="CHEBI:29035"/>
    </ligand>
</feature>
<keyword evidence="2 10" id="KW-0479">Metal-binding</keyword>
<dbReference type="InterPro" id="IPR042206">
    <property type="entry name" value="CRISPR-assoc_Cas1_C"/>
</dbReference>
<keyword evidence="13" id="KW-1185">Reference proteome</keyword>
<dbReference type="RefSeq" id="WP_093070711.1">
    <property type="nucleotide sequence ID" value="NZ_FNQP01000034.1"/>
</dbReference>
<dbReference type="HAMAP" id="MF_01470">
    <property type="entry name" value="Cas1"/>
    <property type="match status" value="1"/>
</dbReference>
<evidence type="ECO:0000256" key="10">
    <source>
        <dbReference type="HAMAP-Rule" id="MF_01470"/>
    </source>
</evidence>
<keyword evidence="8 10" id="KW-0464">Manganese</keyword>
<dbReference type="Pfam" id="PF01867">
    <property type="entry name" value="Cas_Cas1"/>
    <property type="match status" value="1"/>
</dbReference>
<gene>
    <name evidence="10" type="primary">cas1</name>
    <name evidence="12" type="ORF">SAMN05660964_03495</name>
</gene>
<protein>
    <recommendedName>
        <fullName evidence="10">CRISPR-associated endonuclease Cas1</fullName>
        <ecNumber evidence="10">3.1.-.-</ecNumber>
    </recommendedName>
</protein>
<dbReference type="EMBL" id="FNQP01000034">
    <property type="protein sequence ID" value="SEB09066.1"/>
    <property type="molecule type" value="Genomic_DNA"/>
</dbReference>
<feature type="coiled-coil region" evidence="11">
    <location>
        <begin position="120"/>
        <end position="154"/>
    </location>
</feature>
<dbReference type="PANTHER" id="PTHR34353">
    <property type="entry name" value="CRISPR-ASSOCIATED ENDONUCLEASE CAS1 1"/>
    <property type="match status" value="1"/>
</dbReference>
<evidence type="ECO:0000256" key="2">
    <source>
        <dbReference type="ARBA" id="ARBA00022723"/>
    </source>
</evidence>
<reference evidence="12 13" key="1">
    <citation type="submission" date="2016-10" db="EMBL/GenBank/DDBJ databases">
        <authorList>
            <person name="de Groot N.N."/>
        </authorList>
    </citation>
    <scope>NUCLEOTIDE SEQUENCE [LARGE SCALE GENOMIC DNA]</scope>
    <source>
        <strain evidence="12 13">DSM 21228</strain>
    </source>
</reference>
<dbReference type="STRING" id="525918.SAMN05660964_03495"/>
<dbReference type="GO" id="GO:0043571">
    <property type="term" value="P:maintenance of CRISPR repeat elements"/>
    <property type="evidence" value="ECO:0007669"/>
    <property type="project" value="UniProtKB-UniRule"/>
</dbReference>
<accession>A0A1H4GHJ7</accession>
<organism evidence="12 13">
    <name type="scientific">Thiothrix caldifontis</name>
    <dbReference type="NCBI Taxonomy" id="525918"/>
    <lineage>
        <taxon>Bacteria</taxon>
        <taxon>Pseudomonadati</taxon>
        <taxon>Pseudomonadota</taxon>
        <taxon>Gammaproteobacteria</taxon>
        <taxon>Thiotrichales</taxon>
        <taxon>Thiotrichaceae</taxon>
        <taxon>Thiothrix</taxon>
    </lineage>
</organism>
<keyword evidence="5 10" id="KW-0460">Magnesium</keyword>
<dbReference type="Gene3D" id="3.100.10.20">
    <property type="entry name" value="CRISPR-associated endonuclease Cas1, N-terminal domain"/>
    <property type="match status" value="1"/>
</dbReference>
<comment type="function">
    <text evidence="10">CRISPR (clustered regularly interspaced short palindromic repeat), is an adaptive immune system that provides protection against mobile genetic elements (viruses, transposable elements and conjugative plasmids). CRISPR clusters contain spacers, sequences complementary to antecedent mobile elements, and target invading nucleic acids. CRISPR clusters are transcribed and processed into CRISPR RNA (crRNA). Acts as a dsDNA endonuclease. Involved in the integration of spacer DNA into the CRISPR cassette.</text>
</comment>
<dbReference type="CDD" id="cd09634">
    <property type="entry name" value="Cas1_I-II-III"/>
    <property type="match status" value="1"/>
</dbReference>
<comment type="subunit">
    <text evidence="9 10">Homodimer, forms a heterotetramer with a Cas2 homodimer.</text>
</comment>
<evidence type="ECO:0000313" key="12">
    <source>
        <dbReference type="EMBL" id="SEB09066.1"/>
    </source>
</evidence>
<keyword evidence="3 10" id="KW-0255">Endonuclease</keyword>
<dbReference type="PANTHER" id="PTHR34353:SF2">
    <property type="entry name" value="CRISPR-ASSOCIATED ENDONUCLEASE CAS1 1"/>
    <property type="match status" value="1"/>
</dbReference>
<keyword evidence="7 10" id="KW-0238">DNA-binding</keyword>
<dbReference type="GO" id="GO:0046872">
    <property type="term" value="F:metal ion binding"/>
    <property type="evidence" value="ECO:0007669"/>
    <property type="project" value="UniProtKB-UniRule"/>
</dbReference>
<keyword evidence="1 10" id="KW-0540">Nuclease</keyword>
<feature type="binding site" evidence="10">
    <location>
        <position position="241"/>
    </location>
    <ligand>
        <name>Mn(2+)</name>
        <dbReference type="ChEBI" id="CHEBI:29035"/>
    </ligand>
</feature>
<keyword evidence="4 10" id="KW-0378">Hydrolase</keyword>
<evidence type="ECO:0000256" key="3">
    <source>
        <dbReference type="ARBA" id="ARBA00022759"/>
    </source>
</evidence>
<dbReference type="GO" id="GO:0003677">
    <property type="term" value="F:DNA binding"/>
    <property type="evidence" value="ECO:0007669"/>
    <property type="project" value="UniProtKB-KW"/>
</dbReference>
<proteinExistence type="inferred from homology"/>
<evidence type="ECO:0000256" key="6">
    <source>
        <dbReference type="ARBA" id="ARBA00023118"/>
    </source>
</evidence>
<dbReference type="Gene3D" id="1.20.120.920">
    <property type="entry name" value="CRISPR-associated endonuclease Cas1, C-terminal domain"/>
    <property type="match status" value="1"/>
</dbReference>
<dbReference type="Proteomes" id="UP000199397">
    <property type="component" value="Unassembled WGS sequence"/>
</dbReference>
<keyword evidence="6 10" id="KW-0051">Antiviral defense</keyword>
<dbReference type="InterPro" id="IPR002729">
    <property type="entry name" value="CRISPR-assoc_Cas1"/>
</dbReference>
<dbReference type="GO" id="GO:0051607">
    <property type="term" value="P:defense response to virus"/>
    <property type="evidence" value="ECO:0007669"/>
    <property type="project" value="UniProtKB-UniRule"/>
</dbReference>
<evidence type="ECO:0000256" key="7">
    <source>
        <dbReference type="ARBA" id="ARBA00023125"/>
    </source>
</evidence>
<keyword evidence="11" id="KW-0175">Coiled coil</keyword>
<evidence type="ECO:0000313" key="13">
    <source>
        <dbReference type="Proteomes" id="UP000199397"/>
    </source>
</evidence>
<feature type="binding site" evidence="10">
    <location>
        <position position="226"/>
    </location>
    <ligand>
        <name>Mn(2+)</name>
        <dbReference type="ChEBI" id="CHEBI:29035"/>
    </ligand>
</feature>
<evidence type="ECO:0000256" key="1">
    <source>
        <dbReference type="ARBA" id="ARBA00022722"/>
    </source>
</evidence>
<evidence type="ECO:0000256" key="4">
    <source>
        <dbReference type="ARBA" id="ARBA00022801"/>
    </source>
</evidence>
<dbReference type="GO" id="GO:0016787">
    <property type="term" value="F:hydrolase activity"/>
    <property type="evidence" value="ECO:0007669"/>
    <property type="project" value="UniProtKB-KW"/>
</dbReference>
<dbReference type="EC" id="3.1.-.-" evidence="10"/>
<evidence type="ECO:0000256" key="5">
    <source>
        <dbReference type="ARBA" id="ARBA00022842"/>
    </source>
</evidence>
<evidence type="ECO:0000256" key="8">
    <source>
        <dbReference type="ARBA" id="ARBA00023211"/>
    </source>
</evidence>
<dbReference type="OrthoDB" id="9803119at2"/>